<dbReference type="AlphaFoldDB" id="A0A0G4EVD5"/>
<gene>
    <name evidence="2" type="ORF">Vbra_8320</name>
</gene>
<dbReference type="PhylomeDB" id="A0A0G4EVD5"/>
<sequence>MSHQQQPGEPFPVTLSRGGAPAFALSASKELAFGIDDGSLSPDAAAQLLTQEKADPNGRYYDTSLDRLDSLLHLAAEKCIGEDGAAMLECLIKDAGADVNFVDVVEAGNNRRPLDSLLARLRRADRRLLLALLPMIETLLRHGARCYFGGAGALQSLFASSAMEEVSATGCLEVVTRLTTAAAAAPTPPSLGGDFALSKACRCQFRQEEDQQQQQQEQQKRDGAYDSHADPHIAILEKLVEGMGRKVLEGFIAKEALNHAVDRQNRAVVYCQIASYVEPLPLPFSDRTPLGRRLNAALSFFVSRVCNVASPCERRRLFRHTAFVTPHTTHTDTSDSQGGGEGEGGQVGEGIVYGLRDVIHLIRCEEALHYQLPDIDSGFGNGKPFECAFDGRVVVGGAGGGQCVVQTIDRWEAMGERRPPGALWSEESSDDDDSSDDSDEDDDIDEDGMDEDGLEDAGDGDDLDEGFMAEDGMDGDLGEEDGDMIDDDDEPQHTEDDQSVDEMDEEHSSSDPLI</sequence>
<evidence type="ECO:0000256" key="1">
    <source>
        <dbReference type="SAM" id="MobiDB-lite"/>
    </source>
</evidence>
<keyword evidence="3" id="KW-1185">Reference proteome</keyword>
<feature type="compositionally biased region" description="Basic and acidic residues" evidence="1">
    <location>
        <begin position="218"/>
        <end position="227"/>
    </location>
</feature>
<accession>A0A0G4EVD5</accession>
<dbReference type="EMBL" id="CDMY01000324">
    <property type="protein sequence ID" value="CEM02361.1"/>
    <property type="molecule type" value="Genomic_DNA"/>
</dbReference>
<feature type="region of interest" description="Disordered" evidence="1">
    <location>
        <begin position="327"/>
        <end position="347"/>
    </location>
</feature>
<feature type="region of interest" description="Disordered" evidence="1">
    <location>
        <begin position="412"/>
        <end position="514"/>
    </location>
</feature>
<dbReference type="VEuPathDB" id="CryptoDB:Vbra_8320"/>
<organism evidence="2 3">
    <name type="scientific">Vitrella brassicaformis (strain CCMP3155)</name>
    <dbReference type="NCBI Taxonomy" id="1169540"/>
    <lineage>
        <taxon>Eukaryota</taxon>
        <taxon>Sar</taxon>
        <taxon>Alveolata</taxon>
        <taxon>Colpodellida</taxon>
        <taxon>Vitrellaceae</taxon>
        <taxon>Vitrella</taxon>
    </lineage>
</organism>
<feature type="region of interest" description="Disordered" evidence="1">
    <location>
        <begin position="208"/>
        <end position="227"/>
    </location>
</feature>
<reference evidence="2 3" key="1">
    <citation type="submission" date="2014-11" db="EMBL/GenBank/DDBJ databases">
        <authorList>
            <person name="Zhu J."/>
            <person name="Qi W."/>
            <person name="Song R."/>
        </authorList>
    </citation>
    <scope>NUCLEOTIDE SEQUENCE [LARGE SCALE GENOMIC DNA]</scope>
</reference>
<dbReference type="Proteomes" id="UP000041254">
    <property type="component" value="Unassembled WGS sequence"/>
</dbReference>
<evidence type="ECO:0000313" key="3">
    <source>
        <dbReference type="Proteomes" id="UP000041254"/>
    </source>
</evidence>
<evidence type="ECO:0000313" key="2">
    <source>
        <dbReference type="EMBL" id="CEM02361.1"/>
    </source>
</evidence>
<dbReference type="Gene3D" id="1.25.40.20">
    <property type="entry name" value="Ankyrin repeat-containing domain"/>
    <property type="match status" value="1"/>
</dbReference>
<protein>
    <submittedName>
        <fullName evidence="2">Uncharacterized protein</fullName>
    </submittedName>
</protein>
<dbReference type="InParanoid" id="A0A0G4EVD5"/>
<feature type="compositionally biased region" description="Acidic residues" evidence="1">
    <location>
        <begin position="427"/>
        <end position="490"/>
    </location>
</feature>
<proteinExistence type="predicted"/>
<feature type="compositionally biased region" description="Gly residues" evidence="1">
    <location>
        <begin position="337"/>
        <end position="347"/>
    </location>
</feature>
<name>A0A0G4EVD5_VITBC</name>
<dbReference type="InterPro" id="IPR036770">
    <property type="entry name" value="Ankyrin_rpt-contain_sf"/>
</dbReference>